<evidence type="ECO:0000256" key="3">
    <source>
        <dbReference type="ARBA" id="ARBA00008746"/>
    </source>
</evidence>
<dbReference type="InterPro" id="IPR023298">
    <property type="entry name" value="ATPase_P-typ_TM_dom_sf"/>
</dbReference>
<dbReference type="SUPFAM" id="SSF81665">
    <property type="entry name" value="Calcium ATPase, transmembrane domain M"/>
    <property type="match status" value="1"/>
</dbReference>
<evidence type="ECO:0000256" key="11">
    <source>
        <dbReference type="ARBA" id="ARBA00022840"/>
    </source>
</evidence>
<feature type="transmembrane region" description="Helical" evidence="18">
    <location>
        <begin position="249"/>
        <end position="269"/>
    </location>
</feature>
<feature type="transmembrane region" description="Helical" evidence="18">
    <location>
        <begin position="783"/>
        <end position="806"/>
    </location>
</feature>
<dbReference type="Pfam" id="PF00122">
    <property type="entry name" value="E1-E2_ATPase"/>
    <property type="match status" value="1"/>
</dbReference>
<comment type="function">
    <text evidence="1">Mediates magnesium influx to the cytosol.</text>
</comment>
<evidence type="ECO:0000256" key="9">
    <source>
        <dbReference type="ARBA" id="ARBA00022692"/>
    </source>
</evidence>
<evidence type="ECO:0000256" key="10">
    <source>
        <dbReference type="ARBA" id="ARBA00022741"/>
    </source>
</evidence>
<keyword evidence="6" id="KW-1003">Cell membrane</keyword>
<dbReference type="Pfam" id="PF00690">
    <property type="entry name" value="Cation_ATPase_N"/>
    <property type="match status" value="1"/>
</dbReference>
<dbReference type="NCBIfam" id="TIGR01494">
    <property type="entry name" value="ATPase_P-type"/>
    <property type="match status" value="2"/>
</dbReference>
<evidence type="ECO:0000256" key="13">
    <source>
        <dbReference type="ARBA" id="ARBA00022967"/>
    </source>
</evidence>
<evidence type="ECO:0000256" key="18">
    <source>
        <dbReference type="SAM" id="Phobius"/>
    </source>
</evidence>
<evidence type="ECO:0000256" key="14">
    <source>
        <dbReference type="ARBA" id="ARBA00022989"/>
    </source>
</evidence>
<dbReference type="PRINTS" id="PR01836">
    <property type="entry name" value="MGATPASE"/>
</dbReference>
<comment type="catalytic activity">
    <reaction evidence="17">
        <text>Mg(2+)(out) + ATP + H2O = Mg(2+)(in) + ADP + phosphate + H(+)</text>
        <dbReference type="Rhea" id="RHEA:10260"/>
        <dbReference type="ChEBI" id="CHEBI:15377"/>
        <dbReference type="ChEBI" id="CHEBI:15378"/>
        <dbReference type="ChEBI" id="CHEBI:18420"/>
        <dbReference type="ChEBI" id="CHEBI:30616"/>
        <dbReference type="ChEBI" id="CHEBI:43474"/>
        <dbReference type="ChEBI" id="CHEBI:456216"/>
        <dbReference type="EC" id="7.2.2.14"/>
    </reaction>
</comment>
<comment type="caution">
    <text evidence="20">The sequence shown here is derived from an EMBL/GenBank/DDBJ whole genome shotgun (WGS) entry which is preliminary data.</text>
</comment>
<dbReference type="EMBL" id="JAAIVB010000009">
    <property type="protein sequence ID" value="NEX59943.1"/>
    <property type="molecule type" value="Genomic_DNA"/>
</dbReference>
<dbReference type="InterPro" id="IPR023214">
    <property type="entry name" value="HAD_sf"/>
</dbReference>
<name>A0A6B3SH35_9BURK</name>
<dbReference type="Gene3D" id="1.20.1110.10">
    <property type="entry name" value="Calcium-transporting ATPase, transmembrane domain"/>
    <property type="match status" value="1"/>
</dbReference>
<evidence type="ECO:0000259" key="19">
    <source>
        <dbReference type="SMART" id="SM00831"/>
    </source>
</evidence>
<dbReference type="GO" id="GO:0005524">
    <property type="term" value="F:ATP binding"/>
    <property type="evidence" value="ECO:0007669"/>
    <property type="project" value="UniProtKB-KW"/>
</dbReference>
<feature type="transmembrane region" description="Helical" evidence="18">
    <location>
        <begin position="722"/>
        <end position="745"/>
    </location>
</feature>
<dbReference type="Pfam" id="PF00689">
    <property type="entry name" value="Cation_ATPase_C"/>
    <property type="match status" value="1"/>
</dbReference>
<dbReference type="InterPro" id="IPR006415">
    <property type="entry name" value="P-type_ATPase_IIIB"/>
</dbReference>
<evidence type="ECO:0000313" key="20">
    <source>
        <dbReference type="EMBL" id="NEX59943.1"/>
    </source>
</evidence>
<dbReference type="PROSITE" id="PS00154">
    <property type="entry name" value="ATPASE_E1_E2"/>
    <property type="match status" value="1"/>
</dbReference>
<evidence type="ECO:0000256" key="15">
    <source>
        <dbReference type="ARBA" id="ARBA00023136"/>
    </source>
</evidence>
<keyword evidence="10" id="KW-0547">Nucleotide-binding</keyword>
<organism evidence="20 21">
    <name type="scientific">Noviherbaspirillum galbum</name>
    <dbReference type="NCBI Taxonomy" id="2709383"/>
    <lineage>
        <taxon>Bacteria</taxon>
        <taxon>Pseudomonadati</taxon>
        <taxon>Pseudomonadota</taxon>
        <taxon>Betaproteobacteria</taxon>
        <taxon>Burkholderiales</taxon>
        <taxon>Oxalobacteraceae</taxon>
        <taxon>Noviherbaspirillum</taxon>
    </lineage>
</organism>
<dbReference type="EC" id="7.2.2.14" evidence="4"/>
<evidence type="ECO:0000256" key="2">
    <source>
        <dbReference type="ARBA" id="ARBA00004429"/>
    </source>
</evidence>
<dbReference type="Gene3D" id="3.40.1110.10">
    <property type="entry name" value="Calcium-transporting ATPase, cytoplasmic domain N"/>
    <property type="match status" value="1"/>
</dbReference>
<dbReference type="Pfam" id="PF13246">
    <property type="entry name" value="Cation_ATPase"/>
    <property type="match status" value="1"/>
</dbReference>
<keyword evidence="21" id="KW-1185">Reference proteome</keyword>
<keyword evidence="15 18" id="KW-0472">Membrane</keyword>
<feature type="transmembrane region" description="Helical" evidence="18">
    <location>
        <begin position="275"/>
        <end position="300"/>
    </location>
</feature>
<dbReference type="Gene3D" id="2.70.150.10">
    <property type="entry name" value="Calcium-transporting ATPase, cytoplasmic transduction domain A"/>
    <property type="match status" value="1"/>
</dbReference>
<feature type="domain" description="Cation-transporting P-type ATPase N-terminal" evidence="19">
    <location>
        <begin position="9"/>
        <end position="82"/>
    </location>
</feature>
<comment type="subcellular location">
    <subcellularLocation>
        <location evidence="2">Cell inner membrane</location>
        <topology evidence="2">Multi-pass membrane protein</topology>
    </subcellularLocation>
</comment>
<keyword evidence="12" id="KW-0460">Magnesium</keyword>
<dbReference type="SFLD" id="SFLDF00027">
    <property type="entry name" value="p-type_atpase"/>
    <property type="match status" value="1"/>
</dbReference>
<dbReference type="InterPro" id="IPR023299">
    <property type="entry name" value="ATPase_P-typ_cyto_dom_N"/>
</dbReference>
<dbReference type="PANTHER" id="PTHR42861">
    <property type="entry name" value="CALCIUM-TRANSPORTING ATPASE"/>
    <property type="match status" value="1"/>
</dbReference>
<dbReference type="SFLD" id="SFLDS00003">
    <property type="entry name" value="Haloacid_Dehalogenase"/>
    <property type="match status" value="1"/>
</dbReference>
<dbReference type="CDD" id="cd02077">
    <property type="entry name" value="P-type_ATPase_Mg"/>
    <property type="match status" value="1"/>
</dbReference>
<keyword evidence="11" id="KW-0067">ATP-binding</keyword>
<feature type="transmembrane region" description="Helical" evidence="18">
    <location>
        <begin position="62"/>
        <end position="80"/>
    </location>
</feature>
<dbReference type="NCBIfam" id="TIGR01524">
    <property type="entry name" value="ATPase-IIIB_Mg"/>
    <property type="match status" value="1"/>
</dbReference>
<evidence type="ECO:0000256" key="5">
    <source>
        <dbReference type="ARBA" id="ARBA00013555"/>
    </source>
</evidence>
<accession>A0A6B3SH35</accession>
<dbReference type="SUPFAM" id="SSF81653">
    <property type="entry name" value="Calcium ATPase, transduction domain A"/>
    <property type="match status" value="1"/>
</dbReference>
<keyword evidence="7" id="KW-0997">Cell inner membrane</keyword>
<dbReference type="InterPro" id="IPR018303">
    <property type="entry name" value="ATPase_P-typ_P_site"/>
</dbReference>
<evidence type="ECO:0000256" key="4">
    <source>
        <dbReference type="ARBA" id="ARBA00012786"/>
    </source>
</evidence>
<reference evidence="20 21" key="1">
    <citation type="submission" date="2020-02" db="EMBL/GenBank/DDBJ databases">
        <authorList>
            <person name="Kim M.K."/>
        </authorList>
    </citation>
    <scope>NUCLEOTIDE SEQUENCE [LARGE SCALE GENOMIC DNA]</scope>
    <source>
        <strain evidence="20 21">17J57-3</strain>
    </source>
</reference>
<keyword evidence="8" id="KW-0597">Phosphoprotein</keyword>
<dbReference type="Proteomes" id="UP000482155">
    <property type="component" value="Unassembled WGS sequence"/>
</dbReference>
<dbReference type="SUPFAM" id="SSF56784">
    <property type="entry name" value="HAD-like"/>
    <property type="match status" value="1"/>
</dbReference>
<protein>
    <recommendedName>
        <fullName evidence="5">Magnesium-transporting ATPase, P-type 1</fullName>
        <ecNumber evidence="4">7.2.2.14</ecNumber>
    </recommendedName>
    <alternativeName>
        <fullName evidence="16">Mg(2+) transport ATPase, P-type 1</fullName>
    </alternativeName>
</protein>
<evidence type="ECO:0000256" key="7">
    <source>
        <dbReference type="ARBA" id="ARBA00022519"/>
    </source>
</evidence>
<dbReference type="InterPro" id="IPR004014">
    <property type="entry name" value="ATPase_P-typ_cation-transptr_N"/>
</dbReference>
<gene>
    <name evidence="20" type="primary">mgtA</name>
    <name evidence="20" type="ORF">G3574_02525</name>
</gene>
<dbReference type="GO" id="GO:0005886">
    <property type="term" value="C:plasma membrane"/>
    <property type="evidence" value="ECO:0007669"/>
    <property type="project" value="UniProtKB-SubCell"/>
</dbReference>
<dbReference type="InterPro" id="IPR006068">
    <property type="entry name" value="ATPase_P-typ_cation-transptr_C"/>
</dbReference>
<dbReference type="GO" id="GO:0015444">
    <property type="term" value="F:P-type magnesium transporter activity"/>
    <property type="evidence" value="ECO:0007669"/>
    <property type="project" value="UniProtKB-EC"/>
</dbReference>
<evidence type="ECO:0000256" key="16">
    <source>
        <dbReference type="ARBA" id="ARBA00029806"/>
    </source>
</evidence>
<keyword evidence="13" id="KW-1278">Translocase</keyword>
<feature type="transmembrane region" description="Helical" evidence="18">
    <location>
        <begin position="818"/>
        <end position="836"/>
    </location>
</feature>
<keyword evidence="14 18" id="KW-1133">Transmembrane helix</keyword>
<dbReference type="GO" id="GO:0016887">
    <property type="term" value="F:ATP hydrolysis activity"/>
    <property type="evidence" value="ECO:0007669"/>
    <property type="project" value="InterPro"/>
</dbReference>
<dbReference type="Gene3D" id="3.40.50.1000">
    <property type="entry name" value="HAD superfamily/HAD-like"/>
    <property type="match status" value="1"/>
</dbReference>
<dbReference type="InterPro" id="IPR008250">
    <property type="entry name" value="ATPase_P-typ_transduc_dom_A_sf"/>
</dbReference>
<evidence type="ECO:0000256" key="1">
    <source>
        <dbReference type="ARBA" id="ARBA00003954"/>
    </source>
</evidence>
<evidence type="ECO:0000256" key="6">
    <source>
        <dbReference type="ARBA" id="ARBA00022475"/>
    </source>
</evidence>
<keyword evidence="9 18" id="KW-0812">Transmembrane</keyword>
<evidence type="ECO:0000256" key="8">
    <source>
        <dbReference type="ARBA" id="ARBA00022553"/>
    </source>
</evidence>
<dbReference type="InterPro" id="IPR036412">
    <property type="entry name" value="HAD-like_sf"/>
</dbReference>
<proteinExistence type="inferred from homology"/>
<dbReference type="InterPro" id="IPR044492">
    <property type="entry name" value="P_typ_ATPase_HD_dom"/>
</dbReference>
<feature type="transmembrane region" description="Helical" evidence="18">
    <location>
        <begin position="751"/>
        <end position="771"/>
    </location>
</feature>
<evidence type="ECO:0000256" key="12">
    <source>
        <dbReference type="ARBA" id="ARBA00022842"/>
    </source>
</evidence>
<dbReference type="AlphaFoldDB" id="A0A6B3SH35"/>
<dbReference type="SFLD" id="SFLDG00002">
    <property type="entry name" value="C1.7:_P-type_atpase_like"/>
    <property type="match status" value="1"/>
</dbReference>
<evidence type="ECO:0000256" key="17">
    <source>
        <dbReference type="ARBA" id="ARBA00047295"/>
    </source>
</evidence>
<comment type="similarity">
    <text evidence="3">Belongs to the cation transport ATPase (P-type) (TC 3.A.3) family. Type IIIB subfamily.</text>
</comment>
<evidence type="ECO:0000313" key="21">
    <source>
        <dbReference type="Proteomes" id="UP000482155"/>
    </source>
</evidence>
<dbReference type="InterPro" id="IPR001757">
    <property type="entry name" value="P_typ_ATPase"/>
</dbReference>
<sequence>MSIDRTPGAWWLAPLPALTPEGADKAIGLSEAEAAVRLARYGPNLFRERKDKPLLLQYLNRFKNPLVLILLVASAVSAATGEAANFLIISSIVLLSVTLDFVQEYRAGAAAEKLRQSVSVRATVIRDGKPLEMPVTQVVPGDVALISAGDLIPADGRVLEAHDFFVKQALLTGESYPVEKRPGALPETATELEEATNAVFMGTSVISGSARMLVIKTGAATAIGAIADSISRQSPPTSFELGTRRFGMLIMRLTVLMVMFVLLVNTVFHKPWLESFLFAVALAVGLTPELLPMIVSVTLARGALRMAKQHMIVKRMTAIQDLGSMDILCTDKTGTLTEASIQMERHVDAHGRPSERVLELAYFNSYFETGLKSPLDDAILGHEHIDIGQWRKIDEVPFDFERRRVSVLIENGATRWLVVKGAPDEIVGLCTHYEVEGAARQKPIDETALVNIRGQYHTLEEEGLRVLGIAWRQVGPDRPHAVVSDETELVLAGFAAFLDPPKESAASALLALKDAGVAIKIVTGDSELVTRHVCAQLQIPVIGMLTGKEIASVDDHALRARVETANLFCRINPAEKNRVILALKARGHVVGYLGDGINDAPSLHSADVGLSVDSAVDVAKEAADMILLQQDLHVLHAGVLEGRRTFGNIMKYILMGTSSNFGNMFSMAGSSLFLPFLPMLPTQILLNNILYDISEVPIPLDKVDAKETSYPRVLDLHFIRNFMLVIGPISSVFDFLTFYLLLVVLQADAKLFQTGWFVESLCTQVLVIFIIRTSGNPLKSRAHPWLTATSLAVVGIAVALPFTPIGRYFGLVPPPARFYFLLGAMVLLYLFVVEVAKQGFYRWYSTAKPIVQPGNSGRIT</sequence>
<dbReference type="InterPro" id="IPR059000">
    <property type="entry name" value="ATPase_P-type_domA"/>
</dbReference>
<dbReference type="SMART" id="SM00831">
    <property type="entry name" value="Cation_ATPase_N"/>
    <property type="match status" value="1"/>
</dbReference>